<evidence type="ECO:0000313" key="8">
    <source>
        <dbReference type="Proteomes" id="UP001589891"/>
    </source>
</evidence>
<feature type="domain" description="HTH tetR-type" evidence="6">
    <location>
        <begin position="9"/>
        <end position="69"/>
    </location>
</feature>
<dbReference type="RefSeq" id="WP_376945693.1">
    <property type="nucleotide sequence ID" value="NZ_CP171449.1"/>
</dbReference>
<reference evidence="7 8" key="1">
    <citation type="submission" date="2024-09" db="EMBL/GenBank/DDBJ databases">
        <authorList>
            <person name="Sun Q."/>
            <person name="Mori K."/>
        </authorList>
    </citation>
    <scope>NUCLEOTIDE SEQUENCE [LARGE SCALE GENOMIC DNA]</scope>
    <source>
        <strain evidence="7 8">NCAIM B.01794</strain>
    </source>
</reference>
<keyword evidence="4" id="KW-0804">Transcription</keyword>
<evidence type="ECO:0000256" key="5">
    <source>
        <dbReference type="PROSITE-ProRule" id="PRU00335"/>
    </source>
</evidence>
<feature type="DNA-binding region" description="H-T-H motif" evidence="5">
    <location>
        <begin position="32"/>
        <end position="51"/>
    </location>
</feature>
<keyword evidence="1" id="KW-0678">Repressor</keyword>
<evidence type="ECO:0000256" key="3">
    <source>
        <dbReference type="ARBA" id="ARBA00023125"/>
    </source>
</evidence>
<dbReference type="PANTHER" id="PTHR30055:SF240">
    <property type="entry name" value="HTH-TYPE TRANSCRIPTIONAL REGULATOR ACRR"/>
    <property type="match status" value="1"/>
</dbReference>
<dbReference type="PROSITE" id="PS01081">
    <property type="entry name" value="HTH_TETR_1"/>
    <property type="match status" value="1"/>
</dbReference>
<accession>A0ABV6SKL5</accession>
<dbReference type="InterPro" id="IPR001647">
    <property type="entry name" value="HTH_TetR"/>
</dbReference>
<name>A0ABV6SKL5_AZOPA</name>
<dbReference type="PRINTS" id="PR00455">
    <property type="entry name" value="HTHTETR"/>
</dbReference>
<evidence type="ECO:0000256" key="1">
    <source>
        <dbReference type="ARBA" id="ARBA00022491"/>
    </source>
</evidence>
<proteinExistence type="predicted"/>
<dbReference type="SUPFAM" id="SSF48498">
    <property type="entry name" value="Tetracyclin repressor-like, C-terminal domain"/>
    <property type="match status" value="1"/>
</dbReference>
<dbReference type="Proteomes" id="UP001589891">
    <property type="component" value="Unassembled WGS sequence"/>
</dbReference>
<organism evidence="7 8">
    <name type="scientific">Azorhizophilus paspali</name>
    <name type="common">Azotobacter paspali</name>
    <dbReference type="NCBI Taxonomy" id="69963"/>
    <lineage>
        <taxon>Bacteria</taxon>
        <taxon>Pseudomonadati</taxon>
        <taxon>Pseudomonadota</taxon>
        <taxon>Gammaproteobacteria</taxon>
        <taxon>Pseudomonadales</taxon>
        <taxon>Pseudomonadaceae</taxon>
        <taxon>Azorhizophilus</taxon>
    </lineage>
</organism>
<dbReference type="PROSITE" id="PS50977">
    <property type="entry name" value="HTH_TETR_2"/>
    <property type="match status" value="1"/>
</dbReference>
<dbReference type="InterPro" id="IPR009057">
    <property type="entry name" value="Homeodomain-like_sf"/>
</dbReference>
<dbReference type="PANTHER" id="PTHR30055">
    <property type="entry name" value="HTH-TYPE TRANSCRIPTIONAL REGULATOR RUTR"/>
    <property type="match status" value="1"/>
</dbReference>
<comment type="caution">
    <text evidence="7">The sequence shown here is derived from an EMBL/GenBank/DDBJ whole genome shotgun (WGS) entry which is preliminary data.</text>
</comment>
<keyword evidence="3 5" id="KW-0238">DNA-binding</keyword>
<evidence type="ECO:0000313" key="7">
    <source>
        <dbReference type="EMBL" id="MFC0710074.1"/>
    </source>
</evidence>
<dbReference type="Pfam" id="PF08361">
    <property type="entry name" value="TetR_C_2"/>
    <property type="match status" value="1"/>
</dbReference>
<dbReference type="InterPro" id="IPR036271">
    <property type="entry name" value="Tet_transcr_reg_TetR-rel_C_sf"/>
</dbReference>
<keyword evidence="8" id="KW-1185">Reference proteome</keyword>
<evidence type="ECO:0000259" key="6">
    <source>
        <dbReference type="PROSITE" id="PS50977"/>
    </source>
</evidence>
<keyword evidence="2" id="KW-0805">Transcription regulation</keyword>
<gene>
    <name evidence="7" type="ORF">ACFFGX_11055</name>
</gene>
<evidence type="ECO:0000256" key="4">
    <source>
        <dbReference type="ARBA" id="ARBA00023163"/>
    </source>
</evidence>
<dbReference type="InterPro" id="IPR050109">
    <property type="entry name" value="HTH-type_TetR-like_transc_reg"/>
</dbReference>
<sequence>MRRTKADAEKTRENILATAERLFLRNGVAHTSLEQIARASGVTRGAVYWHFQNKSHLLNEILDQVRPRPEQIAERLNAPAQAYPLQNLRDLLVEIMADLAVNEQERNILTILLMRCEFTDELSDAQERHTNFINQFIALSEEQFERERQRLRPGISPPLAARLLHATLVGMLSDGLRDPGLFDLQIEAPVMIDALFSGLLCDWRIAGQRPVQTGATS</sequence>
<dbReference type="Gene3D" id="1.10.357.10">
    <property type="entry name" value="Tetracycline Repressor, domain 2"/>
    <property type="match status" value="1"/>
</dbReference>
<dbReference type="InterPro" id="IPR023772">
    <property type="entry name" value="DNA-bd_HTH_TetR-type_CS"/>
</dbReference>
<protein>
    <submittedName>
        <fullName evidence="7">TetR family transcriptional regulator</fullName>
    </submittedName>
</protein>
<dbReference type="SUPFAM" id="SSF46689">
    <property type="entry name" value="Homeodomain-like"/>
    <property type="match status" value="1"/>
</dbReference>
<dbReference type="InterPro" id="IPR013572">
    <property type="entry name" value="Tscrpt_reg_MAATS_C"/>
</dbReference>
<dbReference type="EMBL" id="JBHLSS010000067">
    <property type="protein sequence ID" value="MFC0710074.1"/>
    <property type="molecule type" value="Genomic_DNA"/>
</dbReference>
<dbReference type="Pfam" id="PF00440">
    <property type="entry name" value="TetR_N"/>
    <property type="match status" value="1"/>
</dbReference>
<evidence type="ECO:0000256" key="2">
    <source>
        <dbReference type="ARBA" id="ARBA00023015"/>
    </source>
</evidence>